<reference evidence="2 3" key="1">
    <citation type="submission" date="2019-01" db="EMBL/GenBank/DDBJ databases">
        <title>Draft Genome and Complete Hox-Cluster Characterization of the Sterlet Sturgeon (Acipenser ruthenus).</title>
        <authorList>
            <person name="Wei Q."/>
        </authorList>
    </citation>
    <scope>NUCLEOTIDE SEQUENCE [LARGE SCALE GENOMIC DNA]</scope>
    <source>
        <strain evidence="2">WHYD16114868_AA</strain>
        <tissue evidence="2">Blood</tissue>
    </source>
</reference>
<gene>
    <name evidence="2" type="ORF">EOD39_0851</name>
</gene>
<evidence type="ECO:0000313" key="2">
    <source>
        <dbReference type="EMBL" id="RXM35785.1"/>
    </source>
</evidence>
<comment type="caution">
    <text evidence="2">The sequence shown here is derived from an EMBL/GenBank/DDBJ whole genome shotgun (WGS) entry which is preliminary data.</text>
</comment>
<dbReference type="AlphaFoldDB" id="A0A444UKR2"/>
<protein>
    <submittedName>
        <fullName evidence="2">Uncharacterized protein</fullName>
    </submittedName>
</protein>
<dbReference type="EMBL" id="SCEB01214359">
    <property type="protein sequence ID" value="RXM35785.1"/>
    <property type="molecule type" value="Genomic_DNA"/>
</dbReference>
<feature type="region of interest" description="Disordered" evidence="1">
    <location>
        <begin position="1"/>
        <end position="38"/>
    </location>
</feature>
<dbReference type="Proteomes" id="UP000289886">
    <property type="component" value="Unassembled WGS sequence"/>
</dbReference>
<keyword evidence="3" id="KW-1185">Reference proteome</keyword>
<evidence type="ECO:0000256" key="1">
    <source>
        <dbReference type="SAM" id="MobiDB-lite"/>
    </source>
</evidence>
<sequence length="144" mass="16356">MRARLVMHAHGQSCQEEPGSSGTPSGYESTSHNACPDRRSQAIPEAVLNGLQPVGFPSNHRNQIHLDSKWRDTPHGSADNSLTQFKTVRYFLRRLQEKGTQRDRERKKEEKRTVKESFRFLSLCLLVTDGNEDGTDGNEETDCR</sequence>
<organism evidence="2 3">
    <name type="scientific">Acipenser ruthenus</name>
    <name type="common">Sterlet sturgeon</name>
    <dbReference type="NCBI Taxonomy" id="7906"/>
    <lineage>
        <taxon>Eukaryota</taxon>
        <taxon>Metazoa</taxon>
        <taxon>Chordata</taxon>
        <taxon>Craniata</taxon>
        <taxon>Vertebrata</taxon>
        <taxon>Euteleostomi</taxon>
        <taxon>Actinopterygii</taxon>
        <taxon>Chondrostei</taxon>
        <taxon>Acipenseriformes</taxon>
        <taxon>Acipenseridae</taxon>
        <taxon>Acipenser</taxon>
    </lineage>
</organism>
<evidence type="ECO:0000313" key="3">
    <source>
        <dbReference type="Proteomes" id="UP000289886"/>
    </source>
</evidence>
<accession>A0A444UKR2</accession>
<name>A0A444UKR2_ACIRT</name>
<feature type="compositionally biased region" description="Polar residues" evidence="1">
    <location>
        <begin position="12"/>
        <end position="33"/>
    </location>
</feature>
<proteinExistence type="predicted"/>